<feature type="transmembrane region" description="Helical" evidence="8">
    <location>
        <begin position="361"/>
        <end position="380"/>
    </location>
</feature>
<evidence type="ECO:0000256" key="1">
    <source>
        <dbReference type="ARBA" id="ARBA00004651"/>
    </source>
</evidence>
<keyword evidence="6 8" id="KW-0472">Membrane</keyword>
<feature type="transmembrane region" description="Helical" evidence="8">
    <location>
        <begin position="478"/>
        <end position="498"/>
    </location>
</feature>
<name>A0ABV5IA71_9ACTN</name>
<evidence type="ECO:0000256" key="6">
    <source>
        <dbReference type="ARBA" id="ARBA00023136"/>
    </source>
</evidence>
<feature type="transmembrane region" description="Helical" evidence="8">
    <location>
        <begin position="155"/>
        <end position="175"/>
    </location>
</feature>
<proteinExistence type="inferred from homology"/>
<evidence type="ECO:0000256" key="3">
    <source>
        <dbReference type="ARBA" id="ARBA00022475"/>
    </source>
</evidence>
<comment type="subcellular location">
    <subcellularLocation>
        <location evidence="1">Cell membrane</location>
        <topology evidence="1">Multi-pass membrane protein</topology>
    </subcellularLocation>
</comment>
<feature type="domain" description="EccD-like transmembrane" evidence="9">
    <location>
        <begin position="155"/>
        <end position="501"/>
    </location>
</feature>
<dbReference type="Pfam" id="PF19053">
    <property type="entry name" value="EccD"/>
    <property type="match status" value="1"/>
</dbReference>
<dbReference type="InterPro" id="IPR006707">
    <property type="entry name" value="T7SS_EccD"/>
</dbReference>
<dbReference type="PIRSF" id="PIRSF017804">
    <property type="entry name" value="Secretion_EccD1"/>
    <property type="match status" value="1"/>
</dbReference>
<dbReference type="InterPro" id="IPR024962">
    <property type="entry name" value="YukD-like"/>
</dbReference>
<feature type="transmembrane region" description="Helical" evidence="8">
    <location>
        <begin position="245"/>
        <end position="268"/>
    </location>
</feature>
<feature type="compositionally biased region" description="Pro residues" evidence="7">
    <location>
        <begin position="1"/>
        <end position="10"/>
    </location>
</feature>
<evidence type="ECO:0000259" key="9">
    <source>
        <dbReference type="Pfam" id="PF19053"/>
    </source>
</evidence>
<evidence type="ECO:0000256" key="4">
    <source>
        <dbReference type="ARBA" id="ARBA00022692"/>
    </source>
</evidence>
<gene>
    <name evidence="10" type="primary">eccD</name>
    <name evidence="10" type="ORF">ACFFV7_09565</name>
</gene>
<keyword evidence="4 8" id="KW-0812">Transmembrane</keyword>
<dbReference type="Proteomes" id="UP001589647">
    <property type="component" value="Unassembled WGS sequence"/>
</dbReference>
<feature type="transmembrane region" description="Helical" evidence="8">
    <location>
        <begin position="386"/>
        <end position="406"/>
    </location>
</feature>
<sequence>MVQKPPPPESRPAAEDPGGPPAPTPSGPVQQGALAQLPLPLPVLCNVTIVGPGRKADLTLPADIPLPHVLPGLLRMLGEVGGDATSSPGWTLQRLGGSPLDLEQSLSALGVLDAEILYLRPRESILPAAIFDDVADVVATGVREGPGKWTAAHTAALGAAGATGLLVLGAVGLALAGLPPLVGTVVFGTLALLLIAAGTVLSRAMGDSTASALIGHAALPYAFLAGLFTPAGSGGPAGTGGLAGIGAPHLLAAFACTALAAAVAGMTISHGIPGFLGTAIAATCGAVCAAVVMLTGTVPAGVAAVAIAVLLALSPLVPTLSFRLARVPLPAMPTTAEELRADNQRLDAAAIQERTVIAQRYATAQIVAVGLAALVAQALLVLHDGLIAYIMTVALSLTLIMRARVFSGVGQRLWLVGPGMAGLAMTAFALSSKGGVIGALAVAVCVLWASLLMVGVGRGLATGKPSPFWGRAGDILDLLLIVELFPLAAGVLELYTWVRGLSG</sequence>
<dbReference type="EMBL" id="JBHMEI010000005">
    <property type="protein sequence ID" value="MFB9201437.1"/>
    <property type="molecule type" value="Genomic_DNA"/>
</dbReference>
<feature type="transmembrane region" description="Helical" evidence="8">
    <location>
        <begin position="436"/>
        <end position="457"/>
    </location>
</feature>
<keyword evidence="5 8" id="KW-1133">Transmembrane helix</keyword>
<dbReference type="Pfam" id="PF08817">
    <property type="entry name" value="YukD"/>
    <property type="match status" value="1"/>
</dbReference>
<dbReference type="NCBIfam" id="TIGR03920">
    <property type="entry name" value="T7SS_EccD"/>
    <property type="match status" value="1"/>
</dbReference>
<feature type="transmembrane region" description="Helical" evidence="8">
    <location>
        <begin position="181"/>
        <end position="201"/>
    </location>
</feature>
<accession>A0ABV5IA71</accession>
<evidence type="ECO:0000313" key="10">
    <source>
        <dbReference type="EMBL" id="MFB9201437.1"/>
    </source>
</evidence>
<evidence type="ECO:0000256" key="7">
    <source>
        <dbReference type="SAM" id="MobiDB-lite"/>
    </source>
</evidence>
<feature type="transmembrane region" description="Helical" evidence="8">
    <location>
        <begin position="213"/>
        <end position="233"/>
    </location>
</feature>
<organism evidence="10 11">
    <name type="scientific">Nonomuraea spiralis</name>
    <dbReference type="NCBI Taxonomy" id="46182"/>
    <lineage>
        <taxon>Bacteria</taxon>
        <taxon>Bacillati</taxon>
        <taxon>Actinomycetota</taxon>
        <taxon>Actinomycetes</taxon>
        <taxon>Streptosporangiales</taxon>
        <taxon>Streptosporangiaceae</taxon>
        <taxon>Nonomuraea</taxon>
    </lineage>
</organism>
<evidence type="ECO:0000313" key="11">
    <source>
        <dbReference type="Proteomes" id="UP001589647"/>
    </source>
</evidence>
<evidence type="ECO:0000256" key="8">
    <source>
        <dbReference type="SAM" id="Phobius"/>
    </source>
</evidence>
<dbReference type="RefSeq" id="WP_229824405.1">
    <property type="nucleotide sequence ID" value="NZ_BMRC01000011.1"/>
</dbReference>
<feature type="transmembrane region" description="Helical" evidence="8">
    <location>
        <begin position="300"/>
        <end position="322"/>
    </location>
</feature>
<reference evidence="10 11" key="1">
    <citation type="submission" date="2024-09" db="EMBL/GenBank/DDBJ databases">
        <authorList>
            <person name="Sun Q."/>
            <person name="Mori K."/>
        </authorList>
    </citation>
    <scope>NUCLEOTIDE SEQUENCE [LARGE SCALE GENOMIC DNA]</scope>
    <source>
        <strain evidence="10 11">CCM 3426</strain>
    </source>
</reference>
<comment type="similarity">
    <text evidence="2">Belongs to the EccD/Snm4 family.</text>
</comment>
<dbReference type="Gene3D" id="3.10.20.90">
    <property type="entry name" value="Phosphatidylinositol 3-kinase Catalytic Subunit, Chain A, domain 1"/>
    <property type="match status" value="1"/>
</dbReference>
<comment type="caution">
    <text evidence="10">The sequence shown here is derived from an EMBL/GenBank/DDBJ whole genome shotgun (WGS) entry which is preliminary data.</text>
</comment>
<evidence type="ECO:0000256" key="2">
    <source>
        <dbReference type="ARBA" id="ARBA00006162"/>
    </source>
</evidence>
<feature type="transmembrane region" description="Helical" evidence="8">
    <location>
        <begin position="275"/>
        <end position="294"/>
    </location>
</feature>
<protein>
    <submittedName>
        <fullName evidence="10">Type VII secretion integral membrane protein EccD</fullName>
    </submittedName>
</protein>
<feature type="transmembrane region" description="Helical" evidence="8">
    <location>
        <begin position="413"/>
        <end position="430"/>
    </location>
</feature>
<evidence type="ECO:0000256" key="5">
    <source>
        <dbReference type="ARBA" id="ARBA00022989"/>
    </source>
</evidence>
<dbReference type="InterPro" id="IPR044049">
    <property type="entry name" value="EccD_transm"/>
</dbReference>
<keyword evidence="3" id="KW-1003">Cell membrane</keyword>
<keyword evidence="11" id="KW-1185">Reference proteome</keyword>
<feature type="region of interest" description="Disordered" evidence="7">
    <location>
        <begin position="1"/>
        <end position="32"/>
    </location>
</feature>